<feature type="domain" description="Thioredoxin" evidence="3">
    <location>
        <begin position="189"/>
        <end position="338"/>
    </location>
</feature>
<dbReference type="Pfam" id="PF00578">
    <property type="entry name" value="AhpC-TSA"/>
    <property type="match status" value="1"/>
</dbReference>
<feature type="compositionally biased region" description="Acidic residues" evidence="1">
    <location>
        <begin position="82"/>
        <end position="96"/>
    </location>
</feature>
<accession>A0ABT2TQK1</accession>
<keyword evidence="2" id="KW-0732">Signal</keyword>
<dbReference type="PANTHER" id="PTHR42852:SF13">
    <property type="entry name" value="PROTEIN DIPZ"/>
    <property type="match status" value="1"/>
</dbReference>
<feature type="compositionally biased region" description="Basic and acidic residues" evidence="1">
    <location>
        <begin position="53"/>
        <end position="64"/>
    </location>
</feature>
<sequence length="347" mass="37719">MKAKKVLITLLALGTALSFTACNGGTTEKETAKTESAKTESSKTETTNTETTEADKTETVKADTENTETENTGSDTAQITYEETDTDPSDNTSDSELDNLYQQENQLFADHKDAWDKAFGLMSKSSADSSGNYADFLSDTVESNKDSFTDEQYQTLTDDIETIRKIEEQIAELEKKNAETDTSETKTASDDSSPFNNFSGKDFDGNSVDESLFSKNAVTVVNFWFTGCKPCVAELSKLNELNDAIKSMGGEVVGINTETFDGNEDAIKEAASILESQGAKYRNLSIDSDSDAGKYASSIMAFPTTILVDRNGNIVGDPMLGGIDNQDNYDTLMKQIQSVIDADSTEK</sequence>
<keyword evidence="5" id="KW-1185">Reference proteome</keyword>
<organism evidence="4 5">
    <name type="scientific">Blautia ammoniilytica</name>
    <dbReference type="NCBI Taxonomy" id="2981782"/>
    <lineage>
        <taxon>Bacteria</taxon>
        <taxon>Bacillati</taxon>
        <taxon>Bacillota</taxon>
        <taxon>Clostridia</taxon>
        <taxon>Lachnospirales</taxon>
        <taxon>Lachnospiraceae</taxon>
        <taxon>Blautia</taxon>
    </lineage>
</organism>
<dbReference type="SUPFAM" id="SSF52833">
    <property type="entry name" value="Thioredoxin-like"/>
    <property type="match status" value="1"/>
</dbReference>
<dbReference type="InterPro" id="IPR000866">
    <property type="entry name" value="AhpC/TSA"/>
</dbReference>
<evidence type="ECO:0000313" key="5">
    <source>
        <dbReference type="Proteomes" id="UP001652409"/>
    </source>
</evidence>
<feature type="compositionally biased region" description="Polar residues" evidence="1">
    <location>
        <begin position="69"/>
        <end position="81"/>
    </location>
</feature>
<feature type="compositionally biased region" description="Basic and acidic residues" evidence="1">
    <location>
        <begin position="27"/>
        <end position="43"/>
    </location>
</feature>
<dbReference type="PANTHER" id="PTHR42852">
    <property type="entry name" value="THIOL:DISULFIDE INTERCHANGE PROTEIN DSBE"/>
    <property type="match status" value="1"/>
</dbReference>
<protein>
    <submittedName>
        <fullName evidence="4">Redoxin domain-containing protein</fullName>
    </submittedName>
</protein>
<evidence type="ECO:0000256" key="2">
    <source>
        <dbReference type="SAM" id="SignalP"/>
    </source>
</evidence>
<feature type="compositionally biased region" description="Basic and acidic residues" evidence="1">
    <location>
        <begin position="173"/>
        <end position="189"/>
    </location>
</feature>
<dbReference type="Gene3D" id="3.40.30.10">
    <property type="entry name" value="Glutaredoxin"/>
    <property type="match status" value="1"/>
</dbReference>
<evidence type="ECO:0000256" key="1">
    <source>
        <dbReference type="SAM" id="MobiDB-lite"/>
    </source>
</evidence>
<comment type="caution">
    <text evidence="4">The sequence shown here is derived from an EMBL/GenBank/DDBJ whole genome shotgun (WGS) entry which is preliminary data.</text>
</comment>
<feature type="chain" id="PRO_5045327326" evidence="2">
    <location>
        <begin position="22"/>
        <end position="347"/>
    </location>
</feature>
<name>A0ABT2TQK1_9FIRM</name>
<proteinExistence type="predicted"/>
<gene>
    <name evidence="4" type="ORF">OCV61_01495</name>
</gene>
<dbReference type="InterPro" id="IPR050553">
    <property type="entry name" value="Thioredoxin_ResA/DsbE_sf"/>
</dbReference>
<feature type="signal peptide" evidence="2">
    <location>
        <begin position="1"/>
        <end position="21"/>
    </location>
</feature>
<feature type="region of interest" description="Disordered" evidence="1">
    <location>
        <begin position="21"/>
        <end position="96"/>
    </location>
</feature>
<evidence type="ECO:0000313" key="4">
    <source>
        <dbReference type="EMBL" id="MCU6764081.1"/>
    </source>
</evidence>
<feature type="region of interest" description="Disordered" evidence="1">
    <location>
        <begin position="173"/>
        <end position="197"/>
    </location>
</feature>
<dbReference type="EMBL" id="JAOQJL010000002">
    <property type="protein sequence ID" value="MCU6764081.1"/>
    <property type="molecule type" value="Genomic_DNA"/>
</dbReference>
<dbReference type="RefSeq" id="WP_262582582.1">
    <property type="nucleotide sequence ID" value="NZ_JAOQJL010000002.1"/>
</dbReference>
<dbReference type="InterPro" id="IPR013766">
    <property type="entry name" value="Thioredoxin_domain"/>
</dbReference>
<dbReference type="PROSITE" id="PS51257">
    <property type="entry name" value="PROKAR_LIPOPROTEIN"/>
    <property type="match status" value="1"/>
</dbReference>
<dbReference type="CDD" id="cd02966">
    <property type="entry name" value="TlpA_like_family"/>
    <property type="match status" value="1"/>
</dbReference>
<evidence type="ECO:0000259" key="3">
    <source>
        <dbReference type="PROSITE" id="PS51352"/>
    </source>
</evidence>
<dbReference type="Proteomes" id="UP001652409">
    <property type="component" value="Unassembled WGS sequence"/>
</dbReference>
<reference evidence="4 5" key="1">
    <citation type="journal article" date="2021" name="ISME Commun">
        <title>Automated analysis of genomic sequences facilitates high-throughput and comprehensive description of bacteria.</title>
        <authorList>
            <person name="Hitch T.C.A."/>
        </authorList>
    </citation>
    <scope>NUCLEOTIDE SEQUENCE [LARGE SCALE GENOMIC DNA]</scope>
    <source>
        <strain evidence="4 5">Sanger_23</strain>
    </source>
</reference>
<dbReference type="PROSITE" id="PS51352">
    <property type="entry name" value="THIOREDOXIN_2"/>
    <property type="match status" value="1"/>
</dbReference>
<dbReference type="InterPro" id="IPR036249">
    <property type="entry name" value="Thioredoxin-like_sf"/>
</dbReference>